<dbReference type="Pfam" id="PF05938">
    <property type="entry name" value="Self-incomp_S1"/>
    <property type="match status" value="1"/>
</dbReference>
<evidence type="ECO:0000313" key="7">
    <source>
        <dbReference type="EMBL" id="RZB82219.1"/>
    </source>
</evidence>
<feature type="chain" id="PRO_5019225662" description="S-protein homolog" evidence="6">
    <location>
        <begin position="28"/>
        <end position="235"/>
    </location>
</feature>
<organism evidence="7 8">
    <name type="scientific">Glycine soja</name>
    <name type="common">Wild soybean</name>
    <dbReference type="NCBI Taxonomy" id="3848"/>
    <lineage>
        <taxon>Eukaryota</taxon>
        <taxon>Viridiplantae</taxon>
        <taxon>Streptophyta</taxon>
        <taxon>Embryophyta</taxon>
        <taxon>Tracheophyta</taxon>
        <taxon>Spermatophyta</taxon>
        <taxon>Magnoliopsida</taxon>
        <taxon>eudicotyledons</taxon>
        <taxon>Gunneridae</taxon>
        <taxon>Pentapetalae</taxon>
        <taxon>rosids</taxon>
        <taxon>fabids</taxon>
        <taxon>Fabales</taxon>
        <taxon>Fabaceae</taxon>
        <taxon>Papilionoideae</taxon>
        <taxon>50 kb inversion clade</taxon>
        <taxon>NPAAA clade</taxon>
        <taxon>indigoferoid/millettioid clade</taxon>
        <taxon>Phaseoleae</taxon>
        <taxon>Glycine</taxon>
        <taxon>Glycine subgen. Soja</taxon>
    </lineage>
</organism>
<comment type="similarity">
    <text evidence="2">Belongs to the plant self-incompatibility (S1) protein family.</text>
</comment>
<dbReference type="PANTHER" id="PTHR35630:SF1">
    <property type="entry name" value="LEGUMINOSIN GROUP486 SECRETED PEPTIDE"/>
    <property type="match status" value="1"/>
</dbReference>
<evidence type="ECO:0000313" key="8">
    <source>
        <dbReference type="Proteomes" id="UP000289340"/>
    </source>
</evidence>
<dbReference type="GO" id="GO:0060320">
    <property type="term" value="P:rejection of self pollen"/>
    <property type="evidence" value="ECO:0007669"/>
    <property type="project" value="UniProtKB-KW"/>
</dbReference>
<accession>A0A445I877</accession>
<evidence type="ECO:0000256" key="2">
    <source>
        <dbReference type="ARBA" id="ARBA00005581"/>
    </source>
</evidence>
<evidence type="ECO:0000256" key="3">
    <source>
        <dbReference type="ARBA" id="ARBA00022471"/>
    </source>
</evidence>
<protein>
    <recommendedName>
        <fullName evidence="9">S-protein homolog</fullName>
    </recommendedName>
</protein>
<proteinExistence type="inferred from homology"/>
<sequence>MPFPHCFFFTFFLLFLSFHFLITSALGRSQNVTIEIRNDLPTKTQVQLQLGCNKSSYFFLKLGHHYTIHNLNTEDQDFECSATWLPYFTEWEAYKAKRDKGHHTVYWSIRNYGFYQSFDGSKWMLVEPWPYSHKPHTVVDILNDLPNNPKVQLELRCDEGSSFYLKLGHRHNHTLTADQDSECTAMWLPWFTTWDAYHAVRDKGHHSVYWSVRKDGFYHSWDGSNWKLLEDWYSE</sequence>
<keyword evidence="3" id="KW-0713">Self-incompatibility</keyword>
<evidence type="ECO:0000256" key="1">
    <source>
        <dbReference type="ARBA" id="ARBA00004613"/>
    </source>
</evidence>
<comment type="caution">
    <text evidence="7">The sequence shown here is derived from an EMBL/GenBank/DDBJ whole genome shotgun (WGS) entry which is preliminary data.</text>
</comment>
<evidence type="ECO:0000256" key="6">
    <source>
        <dbReference type="SAM" id="SignalP"/>
    </source>
</evidence>
<dbReference type="PANTHER" id="PTHR35630">
    <property type="entry name" value="LEGUMINOSIN GROUP486 SECRETED PEPTIDE"/>
    <property type="match status" value="1"/>
</dbReference>
<dbReference type="InterPro" id="IPR010264">
    <property type="entry name" value="Self-incomp_S1"/>
</dbReference>
<name>A0A445I877_GLYSO</name>
<dbReference type="EMBL" id="QZWG01000011">
    <property type="protein sequence ID" value="RZB82219.1"/>
    <property type="molecule type" value="Genomic_DNA"/>
</dbReference>
<evidence type="ECO:0008006" key="9">
    <source>
        <dbReference type="Google" id="ProtNLM"/>
    </source>
</evidence>
<keyword evidence="8" id="KW-1185">Reference proteome</keyword>
<reference evidence="7 8" key="1">
    <citation type="submission" date="2018-09" db="EMBL/GenBank/DDBJ databases">
        <title>A high-quality reference genome of wild soybean provides a powerful tool to mine soybean genomes.</title>
        <authorList>
            <person name="Xie M."/>
            <person name="Chung C.Y.L."/>
            <person name="Li M.-W."/>
            <person name="Wong F.-L."/>
            <person name="Chan T.-F."/>
            <person name="Lam H.-M."/>
        </authorList>
    </citation>
    <scope>NUCLEOTIDE SEQUENCE [LARGE SCALE GENOMIC DNA]</scope>
    <source>
        <strain evidence="8">cv. W05</strain>
        <tissue evidence="7">Hypocotyl of etiolated seedlings</tissue>
    </source>
</reference>
<comment type="subcellular location">
    <subcellularLocation>
        <location evidence="1">Secreted</location>
    </subcellularLocation>
</comment>
<dbReference type="Proteomes" id="UP000289340">
    <property type="component" value="Chromosome 11"/>
</dbReference>
<evidence type="ECO:0000256" key="5">
    <source>
        <dbReference type="ARBA" id="ARBA00022729"/>
    </source>
</evidence>
<dbReference type="GO" id="GO:0005576">
    <property type="term" value="C:extracellular region"/>
    <property type="evidence" value="ECO:0007669"/>
    <property type="project" value="UniProtKB-SubCell"/>
</dbReference>
<dbReference type="AlphaFoldDB" id="A0A445I877"/>
<keyword evidence="5 6" id="KW-0732">Signal</keyword>
<keyword evidence="4" id="KW-0964">Secreted</keyword>
<feature type="signal peptide" evidence="6">
    <location>
        <begin position="1"/>
        <end position="27"/>
    </location>
</feature>
<evidence type="ECO:0000256" key="4">
    <source>
        <dbReference type="ARBA" id="ARBA00022525"/>
    </source>
</evidence>
<gene>
    <name evidence="7" type="ORF">D0Y65_031415</name>
</gene>